<evidence type="ECO:0000256" key="7">
    <source>
        <dbReference type="SAM" id="Phobius"/>
    </source>
</evidence>
<comment type="similarity">
    <text evidence="2">Belongs to the purine-cytosine permease (2.A.39) family.</text>
</comment>
<comment type="subcellular location">
    <subcellularLocation>
        <location evidence="1">Membrane</location>
        <topology evidence="1">Multi-pass membrane protein</topology>
    </subcellularLocation>
</comment>
<keyword evidence="9" id="KW-1185">Reference proteome</keyword>
<protein>
    <submittedName>
        <fullName evidence="8">Uncharacterized protein</fullName>
    </submittedName>
</protein>
<dbReference type="GO" id="GO:0000329">
    <property type="term" value="C:fungal-type vacuole membrane"/>
    <property type="evidence" value="ECO:0007669"/>
    <property type="project" value="TreeGrafter"/>
</dbReference>
<accession>A0A8G0PH06</accession>
<keyword evidence="3" id="KW-0813">Transport</keyword>
<dbReference type="InterPro" id="IPR026030">
    <property type="entry name" value="Pur-cyt_permease_Fcy2/21/22"/>
</dbReference>
<dbReference type="InterPro" id="IPR001248">
    <property type="entry name" value="Pur-cyt_permease"/>
</dbReference>
<dbReference type="PANTHER" id="PTHR31806">
    <property type="entry name" value="PURINE-CYTOSINE PERMEASE FCY2-RELATED"/>
    <property type="match status" value="1"/>
</dbReference>
<evidence type="ECO:0000256" key="3">
    <source>
        <dbReference type="ARBA" id="ARBA00022448"/>
    </source>
</evidence>
<feature type="transmembrane region" description="Helical" evidence="7">
    <location>
        <begin position="139"/>
        <end position="159"/>
    </location>
</feature>
<dbReference type="PANTHER" id="PTHR31806:SF7">
    <property type="entry name" value="TRANSPORTER, PUTATIVE (AFU_ORTHOLOGUE AFUA_2G04690)-RELATED"/>
    <property type="match status" value="1"/>
</dbReference>
<feature type="transmembrane region" description="Helical" evidence="7">
    <location>
        <begin position="171"/>
        <end position="197"/>
    </location>
</feature>
<keyword evidence="5 7" id="KW-1133">Transmembrane helix</keyword>
<organism evidence="8 9">
    <name type="scientific">Trichoderma simmonsii</name>
    <dbReference type="NCBI Taxonomy" id="1491479"/>
    <lineage>
        <taxon>Eukaryota</taxon>
        <taxon>Fungi</taxon>
        <taxon>Dikarya</taxon>
        <taxon>Ascomycota</taxon>
        <taxon>Pezizomycotina</taxon>
        <taxon>Sordariomycetes</taxon>
        <taxon>Hypocreomycetidae</taxon>
        <taxon>Hypocreales</taxon>
        <taxon>Hypocreaceae</taxon>
        <taxon>Trichoderma</taxon>
    </lineage>
</organism>
<proteinExistence type="inferred from homology"/>
<name>A0A8G0PH06_9HYPO</name>
<feature type="transmembrane region" description="Helical" evidence="7">
    <location>
        <begin position="96"/>
        <end position="119"/>
    </location>
</feature>
<evidence type="ECO:0000256" key="6">
    <source>
        <dbReference type="ARBA" id="ARBA00023136"/>
    </source>
</evidence>
<keyword evidence="6 7" id="KW-0472">Membrane</keyword>
<reference evidence="8 9" key="1">
    <citation type="journal article" date="2021" name="BMC Genomics">
        <title>Telomere-to-telomere genome assembly of asparaginase-producing Trichoderma simmonsii.</title>
        <authorList>
            <person name="Chung D."/>
            <person name="Kwon Y.M."/>
            <person name="Yang Y."/>
        </authorList>
    </citation>
    <scope>NUCLEOTIDE SEQUENCE [LARGE SCALE GENOMIC DNA]</scope>
    <source>
        <strain evidence="8 9">GH-Sj1</strain>
    </source>
</reference>
<dbReference type="GO" id="GO:0022857">
    <property type="term" value="F:transmembrane transporter activity"/>
    <property type="evidence" value="ECO:0007669"/>
    <property type="project" value="InterPro"/>
</dbReference>
<dbReference type="AlphaFoldDB" id="A0A8G0PH06"/>
<dbReference type="GO" id="GO:0005886">
    <property type="term" value="C:plasma membrane"/>
    <property type="evidence" value="ECO:0007669"/>
    <property type="project" value="TreeGrafter"/>
</dbReference>
<evidence type="ECO:0000313" key="8">
    <source>
        <dbReference type="EMBL" id="QYT02256.1"/>
    </source>
</evidence>
<evidence type="ECO:0000313" key="9">
    <source>
        <dbReference type="Proteomes" id="UP000826661"/>
    </source>
</evidence>
<dbReference type="Gene3D" id="1.10.4160.10">
    <property type="entry name" value="Hydantoin permease"/>
    <property type="match status" value="1"/>
</dbReference>
<dbReference type="Pfam" id="PF02133">
    <property type="entry name" value="Transp_cyt_pur"/>
    <property type="match status" value="1"/>
</dbReference>
<evidence type="ECO:0000256" key="5">
    <source>
        <dbReference type="ARBA" id="ARBA00022989"/>
    </source>
</evidence>
<evidence type="ECO:0000256" key="1">
    <source>
        <dbReference type="ARBA" id="ARBA00004141"/>
    </source>
</evidence>
<evidence type="ECO:0000256" key="2">
    <source>
        <dbReference type="ARBA" id="ARBA00008974"/>
    </source>
</evidence>
<gene>
    <name evidence="8" type="ORF">H0G86_009262</name>
</gene>
<dbReference type="EMBL" id="CP075868">
    <property type="protein sequence ID" value="QYT02256.1"/>
    <property type="molecule type" value="Genomic_DNA"/>
</dbReference>
<evidence type="ECO:0000256" key="4">
    <source>
        <dbReference type="ARBA" id="ARBA00022692"/>
    </source>
</evidence>
<dbReference type="Proteomes" id="UP000826661">
    <property type="component" value="Chromosome V"/>
</dbReference>
<keyword evidence="4 7" id="KW-0812">Transmembrane</keyword>
<sequence length="202" mass="21883">MTLFDDKSLGETVHYDGSLEAGGRSESMVGDVLTSSDLEPGLLASLRRFEARMDKALGIESHAIDRKTADQKLPVKCCFSTGFLSWEFGLSLKQSLLIIIFAYFTGGAISAYYATFGTAIGLRQISVSRYSFGWYPNKLIALLNSIEQLSWTAVAYISSGLALTDVANGHISLIIGVVIIATVSLAIGFLGLGYILVYKRYA</sequence>